<accession>A0A931B0K0</accession>
<proteinExistence type="predicted"/>
<dbReference type="Proteomes" id="UP000621436">
    <property type="component" value="Unassembled WGS sequence"/>
</dbReference>
<keyword evidence="8" id="KW-1185">Reference proteome</keyword>
<evidence type="ECO:0000313" key="7">
    <source>
        <dbReference type="EMBL" id="MBF8438203.1"/>
    </source>
</evidence>
<dbReference type="RefSeq" id="WP_270455308.1">
    <property type="nucleotide sequence ID" value="NZ_JADPIE010000011.1"/>
</dbReference>
<dbReference type="InterPro" id="IPR045864">
    <property type="entry name" value="aa-tRNA-synth_II/BPL/LPL"/>
</dbReference>
<comment type="caution">
    <text evidence="7">The sequence shown here is derived from an EMBL/GenBank/DDBJ whole genome shotgun (WGS) entry which is preliminary data.</text>
</comment>
<feature type="domain" description="BPL/LPL catalytic" evidence="6">
    <location>
        <begin position="4"/>
        <end position="186"/>
    </location>
</feature>
<dbReference type="GO" id="GO:0005524">
    <property type="term" value="F:ATP binding"/>
    <property type="evidence" value="ECO:0007669"/>
    <property type="project" value="UniProtKB-KW"/>
</dbReference>
<evidence type="ECO:0000256" key="3">
    <source>
        <dbReference type="ARBA" id="ARBA00022840"/>
    </source>
</evidence>
<dbReference type="Pfam" id="PF03099">
    <property type="entry name" value="BPL_LplA_LipB"/>
    <property type="match status" value="1"/>
</dbReference>
<dbReference type="InterPro" id="IPR004143">
    <property type="entry name" value="BPL_LPL_catalytic"/>
</dbReference>
<evidence type="ECO:0000256" key="1">
    <source>
        <dbReference type="ARBA" id="ARBA00022598"/>
    </source>
</evidence>
<dbReference type="InterPro" id="IPR003142">
    <property type="entry name" value="BPL_C"/>
</dbReference>
<dbReference type="Gene3D" id="3.30.930.10">
    <property type="entry name" value="Bira Bifunctional Protein, Domain 2"/>
    <property type="match status" value="1"/>
</dbReference>
<dbReference type="SUPFAM" id="SSF55681">
    <property type="entry name" value="Class II aaRS and biotin synthetases"/>
    <property type="match status" value="1"/>
</dbReference>
<dbReference type="Gene3D" id="2.30.30.100">
    <property type="match status" value="1"/>
</dbReference>
<dbReference type="InterPro" id="IPR008988">
    <property type="entry name" value="Transcriptional_repressor_C"/>
</dbReference>
<dbReference type="PROSITE" id="PS51733">
    <property type="entry name" value="BPL_LPL_CATALYTIC"/>
    <property type="match status" value="1"/>
</dbReference>
<organism evidence="7 8">
    <name type="scientific">Halonatronomonas betaini</name>
    <dbReference type="NCBI Taxonomy" id="2778430"/>
    <lineage>
        <taxon>Bacteria</taxon>
        <taxon>Bacillati</taxon>
        <taxon>Bacillota</taxon>
        <taxon>Clostridia</taxon>
        <taxon>Halanaerobiales</taxon>
        <taxon>Halarsenatibacteraceae</taxon>
        <taxon>Halonatronomonas</taxon>
    </lineage>
</organism>
<name>A0A931B0K0_9FIRM</name>
<dbReference type="GO" id="GO:0016740">
    <property type="term" value="F:transferase activity"/>
    <property type="evidence" value="ECO:0007669"/>
    <property type="project" value="UniProtKB-ARBA"/>
</dbReference>
<evidence type="ECO:0000256" key="4">
    <source>
        <dbReference type="ARBA" id="ARBA00023267"/>
    </source>
</evidence>
<dbReference type="PANTHER" id="PTHR12835">
    <property type="entry name" value="BIOTIN PROTEIN LIGASE"/>
    <property type="match status" value="1"/>
</dbReference>
<keyword evidence="1 7" id="KW-0436">Ligase</keyword>
<dbReference type="CDD" id="cd16442">
    <property type="entry name" value="BPL"/>
    <property type="match status" value="1"/>
</dbReference>
<evidence type="ECO:0000256" key="2">
    <source>
        <dbReference type="ARBA" id="ARBA00022741"/>
    </source>
</evidence>
<keyword evidence="3" id="KW-0067">ATP-binding</keyword>
<dbReference type="Pfam" id="PF02237">
    <property type="entry name" value="BPL_C"/>
    <property type="match status" value="1"/>
</dbReference>
<dbReference type="InterPro" id="IPR004408">
    <property type="entry name" value="Biotin_CoA_COase_ligase"/>
</dbReference>
<dbReference type="GO" id="GO:0009249">
    <property type="term" value="P:protein lipoylation"/>
    <property type="evidence" value="ECO:0007669"/>
    <property type="project" value="UniProtKB-ARBA"/>
</dbReference>
<evidence type="ECO:0000313" key="8">
    <source>
        <dbReference type="Proteomes" id="UP000621436"/>
    </source>
</evidence>
<reference evidence="7" key="1">
    <citation type="submission" date="2020-11" db="EMBL/GenBank/DDBJ databases">
        <title>Halonatronomonas betainensis gen. nov., sp. nov. a novel haloalkaliphilic representative of the family Halanaerobiacae capable of betaine degradation.</title>
        <authorList>
            <person name="Boltyanskaya Y."/>
            <person name="Kevbrin V."/>
            <person name="Detkova E."/>
            <person name="Grouzdev D.S."/>
            <person name="Koziaeva V."/>
            <person name="Zhilina T."/>
        </authorList>
    </citation>
    <scope>NUCLEOTIDE SEQUENCE</scope>
    <source>
        <strain evidence="7">Z-7014</strain>
    </source>
</reference>
<keyword evidence="4" id="KW-0092">Biotin</keyword>
<dbReference type="GO" id="GO:0005737">
    <property type="term" value="C:cytoplasm"/>
    <property type="evidence" value="ECO:0007669"/>
    <property type="project" value="TreeGrafter"/>
</dbReference>
<dbReference type="PANTHER" id="PTHR12835:SF5">
    <property type="entry name" value="BIOTIN--PROTEIN LIGASE"/>
    <property type="match status" value="1"/>
</dbReference>
<dbReference type="NCBIfam" id="TIGR00121">
    <property type="entry name" value="birA_ligase"/>
    <property type="match status" value="1"/>
</dbReference>
<evidence type="ECO:0000256" key="5">
    <source>
        <dbReference type="ARBA" id="ARBA00024227"/>
    </source>
</evidence>
<dbReference type="EC" id="6.3.4.15" evidence="5"/>
<sequence length="255" mass="28689">MEKRFKKNLIDFNIKYYSELDSTNRYIKNLDSSENDEGLVIVAEKQLKGRGRNGNDWYSPAGTGLYFSILLEPEISVLDLSKINMIISLALYNVLKNKYPVKMKWPNDIYLADKKIAGILIESNIEAEMVKEVIVGVGCNTNQEVFPDELNKKAGSLLLFSGETVNNKNILTDILIEFDSLYSDFMIDGIDYFGVWKQELGIIGQEIKVKSNSNIIQGEVVDIDRQGNLILEKEGGNRQVISSGEVSVIKGGYKN</sequence>
<dbReference type="GO" id="GO:0004077">
    <property type="term" value="F:biotin--[biotin carboxyl-carrier protein] ligase activity"/>
    <property type="evidence" value="ECO:0007669"/>
    <property type="project" value="UniProtKB-EC"/>
</dbReference>
<gene>
    <name evidence="7" type="ORF">I0Q91_14070</name>
</gene>
<dbReference type="EMBL" id="JADPIE010000011">
    <property type="protein sequence ID" value="MBF8438203.1"/>
    <property type="molecule type" value="Genomic_DNA"/>
</dbReference>
<keyword evidence="2" id="KW-0547">Nucleotide-binding</keyword>
<dbReference type="SUPFAM" id="SSF50037">
    <property type="entry name" value="C-terminal domain of transcriptional repressors"/>
    <property type="match status" value="1"/>
</dbReference>
<evidence type="ECO:0000259" key="6">
    <source>
        <dbReference type="PROSITE" id="PS51733"/>
    </source>
</evidence>
<dbReference type="AlphaFoldDB" id="A0A931B0K0"/>
<protein>
    <recommendedName>
        <fullName evidence="5">biotin--[biotin carboxyl-carrier protein] ligase</fullName>
        <ecNumber evidence="5">6.3.4.15</ecNumber>
    </recommendedName>
</protein>